<accession>A0ABN9BPB9</accession>
<comment type="caution">
    <text evidence="1">The sequence shown here is derived from an EMBL/GenBank/DDBJ whole genome shotgun (WGS) entry which is preliminary data.</text>
</comment>
<reference evidence="1" key="1">
    <citation type="submission" date="2023-05" db="EMBL/GenBank/DDBJ databases">
        <authorList>
            <person name="Stuckert A."/>
        </authorList>
    </citation>
    <scope>NUCLEOTIDE SEQUENCE</scope>
</reference>
<proteinExistence type="predicted"/>
<evidence type="ECO:0000313" key="2">
    <source>
        <dbReference type="Proteomes" id="UP001162483"/>
    </source>
</evidence>
<name>A0ABN9BPB9_9NEOB</name>
<gene>
    <name evidence="1" type="ORF">SPARVUS_LOCUS3288019</name>
</gene>
<dbReference type="Proteomes" id="UP001162483">
    <property type="component" value="Unassembled WGS sequence"/>
</dbReference>
<dbReference type="EMBL" id="CATNWA010004993">
    <property type="protein sequence ID" value="CAI9549136.1"/>
    <property type="molecule type" value="Genomic_DNA"/>
</dbReference>
<organism evidence="1 2">
    <name type="scientific">Staurois parvus</name>
    <dbReference type="NCBI Taxonomy" id="386267"/>
    <lineage>
        <taxon>Eukaryota</taxon>
        <taxon>Metazoa</taxon>
        <taxon>Chordata</taxon>
        <taxon>Craniata</taxon>
        <taxon>Vertebrata</taxon>
        <taxon>Euteleostomi</taxon>
        <taxon>Amphibia</taxon>
        <taxon>Batrachia</taxon>
        <taxon>Anura</taxon>
        <taxon>Neobatrachia</taxon>
        <taxon>Ranoidea</taxon>
        <taxon>Ranidae</taxon>
        <taxon>Staurois</taxon>
    </lineage>
</organism>
<protein>
    <submittedName>
        <fullName evidence="1">Uncharacterized protein</fullName>
    </submittedName>
</protein>
<sequence length="27" mass="3432">MWQNFYKRERPYSTPKSSHWREAISVF</sequence>
<keyword evidence="2" id="KW-1185">Reference proteome</keyword>
<evidence type="ECO:0000313" key="1">
    <source>
        <dbReference type="EMBL" id="CAI9549136.1"/>
    </source>
</evidence>